<dbReference type="InterPro" id="IPR023753">
    <property type="entry name" value="FAD/NAD-binding_dom"/>
</dbReference>
<dbReference type="InterPro" id="IPR049386">
    <property type="entry name" value="FCSD_central"/>
</dbReference>
<name>A0A8J6NXV6_9GAMM</name>
<dbReference type="Pfam" id="PF09242">
    <property type="entry name" value="FCSD-flav_bind"/>
    <property type="match status" value="1"/>
</dbReference>
<feature type="domain" description="Flavocytochrome c sulphide dehydrogenase flavin-binding" evidence="6">
    <location>
        <begin position="364"/>
        <end position="435"/>
    </location>
</feature>
<dbReference type="SUPFAM" id="SSF55424">
    <property type="entry name" value="FAD/NAD-linked reductases, dimerisation (C-terminal) domain"/>
    <property type="match status" value="1"/>
</dbReference>
<dbReference type="GO" id="GO:0016491">
    <property type="term" value="F:oxidoreductase activity"/>
    <property type="evidence" value="ECO:0007669"/>
    <property type="project" value="InterPro"/>
</dbReference>
<evidence type="ECO:0000256" key="4">
    <source>
        <dbReference type="SAM" id="Phobius"/>
    </source>
</evidence>
<keyword evidence="3" id="KW-0274">FAD</keyword>
<dbReference type="InterPro" id="IPR037092">
    <property type="entry name" value="FlavoCytC_S_DH_flav-bd_sf"/>
</dbReference>
<evidence type="ECO:0000313" key="8">
    <source>
        <dbReference type="EMBL" id="MBC8519714.1"/>
    </source>
</evidence>
<dbReference type="PANTHER" id="PTHR43755">
    <property type="match status" value="1"/>
</dbReference>
<keyword evidence="4" id="KW-0472">Membrane</keyword>
<feature type="domain" description="FAD/NAD(P)-binding" evidence="5">
    <location>
        <begin position="40"/>
        <end position="153"/>
    </location>
</feature>
<gene>
    <name evidence="8" type="ORF">H8D24_04815</name>
</gene>
<keyword evidence="4" id="KW-0812">Transmembrane</keyword>
<proteinExistence type="predicted"/>
<evidence type="ECO:0000259" key="7">
    <source>
        <dbReference type="Pfam" id="PF21706"/>
    </source>
</evidence>
<dbReference type="Gene3D" id="3.50.50.60">
    <property type="entry name" value="FAD/NAD(P)-binding domain"/>
    <property type="match status" value="2"/>
</dbReference>
<protein>
    <submittedName>
        <fullName evidence="8">FAD-dependent oxidoreductase</fullName>
    </submittedName>
</protein>
<dbReference type="SUPFAM" id="SSF51905">
    <property type="entry name" value="FAD/NAD(P)-binding domain"/>
    <property type="match status" value="2"/>
</dbReference>
<dbReference type="InterPro" id="IPR019546">
    <property type="entry name" value="TAT_signal_bac_arc"/>
</dbReference>
<dbReference type="GO" id="GO:0050660">
    <property type="term" value="F:flavin adenine dinucleotide binding"/>
    <property type="evidence" value="ECO:0007669"/>
    <property type="project" value="InterPro"/>
</dbReference>
<dbReference type="InterPro" id="IPR052541">
    <property type="entry name" value="SQRD"/>
</dbReference>
<evidence type="ECO:0000259" key="6">
    <source>
        <dbReference type="Pfam" id="PF09242"/>
    </source>
</evidence>
<evidence type="ECO:0000256" key="1">
    <source>
        <dbReference type="ARBA" id="ARBA00022630"/>
    </source>
</evidence>
<dbReference type="InterPro" id="IPR036188">
    <property type="entry name" value="FAD/NAD-bd_sf"/>
</dbReference>
<evidence type="ECO:0000259" key="5">
    <source>
        <dbReference type="Pfam" id="PF07992"/>
    </source>
</evidence>
<dbReference type="Gene3D" id="3.90.760.10">
    <property type="entry name" value="Flavocytochrome c sulphide dehydrogenase, flavin-binding domain"/>
    <property type="match status" value="1"/>
</dbReference>
<comment type="caution">
    <text evidence="8">The sequence shown here is derived from an EMBL/GenBank/DDBJ whole genome shotgun (WGS) entry which is preliminary data.</text>
</comment>
<dbReference type="Pfam" id="PF07992">
    <property type="entry name" value="Pyr_redox_2"/>
    <property type="match status" value="1"/>
</dbReference>
<organism evidence="8 9">
    <name type="scientific">Candidatus Thiopontia autotrophica</name>
    <dbReference type="NCBI Taxonomy" id="2841688"/>
    <lineage>
        <taxon>Bacteria</taxon>
        <taxon>Pseudomonadati</taxon>
        <taxon>Pseudomonadota</taxon>
        <taxon>Gammaproteobacteria</taxon>
        <taxon>Candidatus Thiopontia</taxon>
    </lineage>
</organism>
<keyword evidence="4" id="KW-1133">Transmembrane helix</keyword>
<keyword evidence="2" id="KW-0732">Signal</keyword>
<evidence type="ECO:0000256" key="3">
    <source>
        <dbReference type="ARBA" id="ARBA00022827"/>
    </source>
</evidence>
<dbReference type="AlphaFoldDB" id="A0A8J6NXV6"/>
<feature type="domain" description="Sulfide dehydrogenase [flavocytochrome c] flavoprotein chain central" evidence="7">
    <location>
        <begin position="167"/>
        <end position="287"/>
    </location>
</feature>
<evidence type="ECO:0000256" key="2">
    <source>
        <dbReference type="ARBA" id="ARBA00022729"/>
    </source>
</evidence>
<feature type="transmembrane region" description="Helical" evidence="4">
    <location>
        <begin position="12"/>
        <end position="30"/>
    </location>
</feature>
<dbReference type="FunFam" id="3.50.50.60:FF:000234">
    <property type="entry name" value="Flavocytochrome C sulfide dehydrogenase"/>
    <property type="match status" value="1"/>
</dbReference>
<keyword evidence="1" id="KW-0285">Flavoprotein</keyword>
<dbReference type="PANTHER" id="PTHR43755:SF1">
    <property type="entry name" value="FAD-DEPENDENT PYRIDINE NUCLEOTIDE-DISULPHIDE OXIDOREDUCTASE"/>
    <property type="match status" value="1"/>
</dbReference>
<dbReference type="PROSITE" id="PS51318">
    <property type="entry name" value="TAT"/>
    <property type="match status" value="1"/>
</dbReference>
<dbReference type="InterPro" id="IPR015323">
    <property type="entry name" value="FlavoCytC_S_DH_flav-bd"/>
</dbReference>
<dbReference type="Pfam" id="PF21706">
    <property type="entry name" value="FCSD_central"/>
    <property type="match status" value="1"/>
</dbReference>
<reference evidence="8 9" key="1">
    <citation type="submission" date="2020-08" db="EMBL/GenBank/DDBJ databases">
        <title>Bridging the membrane lipid divide: bacteria of the FCB group superphylum have the potential to synthesize archaeal ether lipids.</title>
        <authorList>
            <person name="Villanueva L."/>
            <person name="Von Meijenfeldt F.A.B."/>
            <person name="Westbye A.B."/>
            <person name="Yadav S."/>
            <person name="Hopmans E.C."/>
            <person name="Dutilh B.E."/>
            <person name="Sinninghe Damste J.S."/>
        </authorList>
    </citation>
    <scope>NUCLEOTIDE SEQUENCE [LARGE SCALE GENOMIC DNA]</scope>
    <source>
        <strain evidence="8">NIOZ-UU100</strain>
    </source>
</reference>
<dbReference type="InterPro" id="IPR006311">
    <property type="entry name" value="TAT_signal"/>
</dbReference>
<dbReference type="EMBL" id="JACNFK010000026">
    <property type="protein sequence ID" value="MBC8519714.1"/>
    <property type="molecule type" value="Genomic_DNA"/>
</dbReference>
<evidence type="ECO:0000313" key="9">
    <source>
        <dbReference type="Proteomes" id="UP000654401"/>
    </source>
</evidence>
<accession>A0A8J6NXV6</accession>
<dbReference type="NCBIfam" id="TIGR01409">
    <property type="entry name" value="TAT_signal_seq"/>
    <property type="match status" value="1"/>
</dbReference>
<sequence>MSNKKQFNRRDFLKVSGGTVGAAAAGFTFYTPSASAAKGRVVVVGGGMGGATAARYIKKADPAIDVTLVEANATYHTCFMSNFVVTGHRELDYLAHGYAGLAAEGINIVIDTVIGIDDNAVKTRGGKTLPFDRCVVSPGVSFKFAEGHSEEVANTSITHAWKAGKQTQLLRNQLEAMKDGGTVVIGAPRNPFRCPPGPYERTSLIAGYLKKHKPKSKIIVLDPKDKFSKFGLFMEGWKTHYGYGTDDSLITWVKNAEGGAIEEVDAAGMTVSAEIEDFKGDVINIIPDQKAGALAFTAGLVDDSGWAPVDLKSFESTLRPNIHVIGDASQAKGMPKSGYAASSEAKVCADAVVSAINGHAQGVPAYVNTCYSVISFEPKDGISVAAIYKLREDGSKIQKMSGGLTPSGDKRNAANRAREVDYALSWYENITSNTFAD</sequence>
<dbReference type="InterPro" id="IPR016156">
    <property type="entry name" value="FAD/NAD-linked_Rdtase_dimer_sf"/>
</dbReference>
<dbReference type="Proteomes" id="UP000654401">
    <property type="component" value="Unassembled WGS sequence"/>
</dbReference>